<dbReference type="Pfam" id="PF13855">
    <property type="entry name" value="LRR_8"/>
    <property type="match status" value="1"/>
</dbReference>
<accession>A0A813XWJ8</accession>
<evidence type="ECO:0000256" key="1">
    <source>
        <dbReference type="ARBA" id="ARBA00022614"/>
    </source>
</evidence>
<dbReference type="InterPro" id="IPR001611">
    <property type="entry name" value="Leu-rich_rpt"/>
</dbReference>
<evidence type="ECO:0000313" key="3">
    <source>
        <dbReference type="EMBL" id="CAF0876704.1"/>
    </source>
</evidence>
<dbReference type="PANTHER" id="PTHR24366">
    <property type="entry name" value="IG(IMMUNOGLOBULIN) AND LRR(LEUCINE RICH REPEAT) DOMAINS"/>
    <property type="match status" value="1"/>
</dbReference>
<dbReference type="InterPro" id="IPR032675">
    <property type="entry name" value="LRR_dom_sf"/>
</dbReference>
<comment type="caution">
    <text evidence="3">The sequence shown here is derived from an EMBL/GenBank/DDBJ whole genome shotgun (WGS) entry which is preliminary data.</text>
</comment>
<dbReference type="InterPro" id="IPR003591">
    <property type="entry name" value="Leu-rich_rpt_typical-subtyp"/>
</dbReference>
<keyword evidence="1" id="KW-0433">Leucine-rich repeat</keyword>
<organism evidence="3 4">
    <name type="scientific">Brachionus calyciflorus</name>
    <dbReference type="NCBI Taxonomy" id="104777"/>
    <lineage>
        <taxon>Eukaryota</taxon>
        <taxon>Metazoa</taxon>
        <taxon>Spiralia</taxon>
        <taxon>Gnathifera</taxon>
        <taxon>Rotifera</taxon>
        <taxon>Eurotatoria</taxon>
        <taxon>Monogononta</taxon>
        <taxon>Pseudotrocha</taxon>
        <taxon>Ploima</taxon>
        <taxon>Brachionidae</taxon>
        <taxon>Brachionus</taxon>
    </lineage>
</organism>
<dbReference type="SMART" id="SM00369">
    <property type="entry name" value="LRR_TYP"/>
    <property type="match status" value="3"/>
</dbReference>
<evidence type="ECO:0000256" key="2">
    <source>
        <dbReference type="ARBA" id="ARBA00022737"/>
    </source>
</evidence>
<dbReference type="SUPFAM" id="SSF52058">
    <property type="entry name" value="L domain-like"/>
    <property type="match status" value="1"/>
</dbReference>
<reference evidence="3" key="1">
    <citation type="submission" date="2021-02" db="EMBL/GenBank/DDBJ databases">
        <authorList>
            <person name="Nowell W R."/>
        </authorList>
    </citation>
    <scope>NUCLEOTIDE SEQUENCE</scope>
    <source>
        <strain evidence="3">Ploen Becks lab</strain>
    </source>
</reference>
<dbReference type="Proteomes" id="UP000663879">
    <property type="component" value="Unassembled WGS sequence"/>
</dbReference>
<evidence type="ECO:0000313" key="4">
    <source>
        <dbReference type="Proteomes" id="UP000663879"/>
    </source>
</evidence>
<sequence length="596" mass="70293">MLCNKNEIIEYFTELTNKIDIQCEKFLLKNEQQPKNDLECQNIDAIRSALIEKVQIIEKSNIRSISEKDKNFRKFCFFVPNYGDKIQEVINEEKFHNQTIITNEIGILIIINEFLNQEIVSALSDIFNGRTEKNHHVFDSLTDKMKMNTIVDVMTENEIKIENGILDLTKVEENILSKIQIWTHRHETIKKSDFNFIPNLVNLESIQSLKIRFQRLSSIEPGAFIHFQYLISLEIGSIFIETPKEDWFLGLENLLSLSIRRIYNFEKNFFKFFKNLKSLDLSYNNFIRIDNGTFFGLDKLEHLDLGDIYLKSIDKEIFKGLNNLKNLSIGFINLETLDKDSFYYLDKLTFLEINLNDSCPELKIHPDCLSHLKSLQIFYLFYSKLKNTELNFIEKLNNLGMLYIHEHSLENFIFLNGLKILEYLDLTGSLININHFDNLELNNLKLLVIDCEKISKFGSGFKNLRALEINKVSFIEKDCFGQLEKLDYLKLFTNKSLNFDNLNFEVFEHLKNFQYFKIGTPKYDDMDKITMEMDKIINIFENKENINKNIISVNDITFMEMKCCEGEDEYLDSIFSPILNDVINEYLDNKKNFDYL</sequence>
<proteinExistence type="predicted"/>
<keyword evidence="4" id="KW-1185">Reference proteome</keyword>
<dbReference type="AlphaFoldDB" id="A0A813XWJ8"/>
<dbReference type="EMBL" id="CAJNOC010001591">
    <property type="protein sequence ID" value="CAF0876704.1"/>
    <property type="molecule type" value="Genomic_DNA"/>
</dbReference>
<name>A0A813XWJ8_9BILA</name>
<dbReference type="OrthoDB" id="676979at2759"/>
<keyword evidence="2" id="KW-0677">Repeat</keyword>
<dbReference type="Gene3D" id="3.80.10.10">
    <property type="entry name" value="Ribonuclease Inhibitor"/>
    <property type="match status" value="3"/>
</dbReference>
<dbReference type="PROSITE" id="PS51450">
    <property type="entry name" value="LRR"/>
    <property type="match status" value="1"/>
</dbReference>
<gene>
    <name evidence="3" type="ORF">OXX778_LOCUS10207</name>
</gene>
<protein>
    <submittedName>
        <fullName evidence="3">Uncharacterized protein</fullName>
    </submittedName>
</protein>